<dbReference type="EMBL" id="MSFO01000001">
    <property type="protein sequence ID" value="PLB53841.1"/>
    <property type="molecule type" value="Genomic_DNA"/>
</dbReference>
<dbReference type="OrthoDB" id="434972at2759"/>
<dbReference type="STRING" id="1392250.A0A2I2GLT3"/>
<protein>
    <submittedName>
        <fullName evidence="1">Uncharacterized protein</fullName>
    </submittedName>
</protein>
<organism evidence="1 2">
    <name type="scientific">Aspergillus steynii IBT 23096</name>
    <dbReference type="NCBI Taxonomy" id="1392250"/>
    <lineage>
        <taxon>Eukaryota</taxon>
        <taxon>Fungi</taxon>
        <taxon>Dikarya</taxon>
        <taxon>Ascomycota</taxon>
        <taxon>Pezizomycotina</taxon>
        <taxon>Eurotiomycetes</taxon>
        <taxon>Eurotiomycetidae</taxon>
        <taxon>Eurotiales</taxon>
        <taxon>Aspergillaceae</taxon>
        <taxon>Aspergillus</taxon>
        <taxon>Aspergillus subgen. Circumdati</taxon>
    </lineage>
</organism>
<keyword evidence="2" id="KW-1185">Reference proteome</keyword>
<dbReference type="AlphaFoldDB" id="A0A2I2GLT3"/>
<dbReference type="GeneID" id="36560318"/>
<gene>
    <name evidence="1" type="ORF">P170DRAFT_469328</name>
</gene>
<dbReference type="Pfam" id="PF11951">
    <property type="entry name" value="Fungal_trans_2"/>
    <property type="match status" value="1"/>
</dbReference>
<accession>A0A2I2GLT3</accession>
<comment type="caution">
    <text evidence="1">The sequence shown here is derived from an EMBL/GenBank/DDBJ whole genome shotgun (WGS) entry which is preliminary data.</text>
</comment>
<evidence type="ECO:0000313" key="2">
    <source>
        <dbReference type="Proteomes" id="UP000234275"/>
    </source>
</evidence>
<dbReference type="VEuPathDB" id="FungiDB:P170DRAFT_469328"/>
<proteinExistence type="predicted"/>
<dbReference type="RefSeq" id="XP_024709143.1">
    <property type="nucleotide sequence ID" value="XM_024852620.1"/>
</dbReference>
<reference evidence="1 2" key="1">
    <citation type="submission" date="2016-12" db="EMBL/GenBank/DDBJ databases">
        <title>The genomes of Aspergillus section Nigri reveals drivers in fungal speciation.</title>
        <authorList>
            <consortium name="DOE Joint Genome Institute"/>
            <person name="Vesth T.C."/>
            <person name="Nybo J."/>
            <person name="Theobald S."/>
            <person name="Brandl J."/>
            <person name="Frisvad J.C."/>
            <person name="Nielsen K.F."/>
            <person name="Lyhne E.K."/>
            <person name="Kogle M.E."/>
            <person name="Kuo A."/>
            <person name="Riley R."/>
            <person name="Clum A."/>
            <person name="Nolan M."/>
            <person name="Lipzen A."/>
            <person name="Salamov A."/>
            <person name="Henrissat B."/>
            <person name="Wiebenga A."/>
            <person name="De Vries R.P."/>
            <person name="Grigoriev I.V."/>
            <person name="Mortensen U.H."/>
            <person name="Andersen M.R."/>
            <person name="Baker S.E."/>
        </authorList>
    </citation>
    <scope>NUCLEOTIDE SEQUENCE [LARGE SCALE GENOMIC DNA]</scope>
    <source>
        <strain evidence="1 2">IBT 23096</strain>
    </source>
</reference>
<dbReference type="Proteomes" id="UP000234275">
    <property type="component" value="Unassembled WGS sequence"/>
</dbReference>
<evidence type="ECO:0000313" key="1">
    <source>
        <dbReference type="EMBL" id="PLB53841.1"/>
    </source>
</evidence>
<sequence>MLSLLDFFATYVLHGRQTSAADQTPAPSFKCTRQESQKTWENELSGLMQRVHALHCRSRQQSKLGAHGITDAVQIWNDLASWTPLKEQFTTEEQVRLFGACRSAIFLWAYFLMHPDDMEGWKAQDSLKDILANVSEIEAPEIAPLLVIPLFFGGLTATDPEDLDVVNEMYEQLEGSIQHNALRDSWHILQMVWDEDDKGTRPSWDWIR</sequence>
<dbReference type="InterPro" id="IPR021858">
    <property type="entry name" value="Fun_TF"/>
</dbReference>
<name>A0A2I2GLT3_9EURO</name>